<dbReference type="Proteomes" id="UP000007524">
    <property type="component" value="Segment"/>
</dbReference>
<proteinExistence type="predicted"/>
<evidence type="ECO:0000313" key="2">
    <source>
        <dbReference type="Proteomes" id="UP000007524"/>
    </source>
</evidence>
<organism evidence="1 2">
    <name type="scientific">Klebsiella phage vB_KleM_RaK2</name>
    <dbReference type="NCBI Taxonomy" id="1147094"/>
    <lineage>
        <taxon>Viruses</taxon>
        <taxon>Duplodnaviria</taxon>
        <taxon>Heunggongvirae</taxon>
        <taxon>Uroviricota</taxon>
        <taxon>Caudoviricetes</taxon>
        <taxon>Alcyoneusvirus</taxon>
        <taxon>Alcyoneusvirus RaK2</taxon>
    </lineage>
</organism>
<dbReference type="GeneID" id="14012833"/>
<protein>
    <submittedName>
        <fullName evidence="1">Uncharacterized protein</fullName>
    </submittedName>
</protein>
<keyword evidence="2" id="KW-1185">Reference proteome</keyword>
<dbReference type="KEGG" id="vg:14012833"/>
<dbReference type="RefSeq" id="YP_007007400.1">
    <property type="nucleotide sequence ID" value="NC_019526.1"/>
</dbReference>
<reference evidence="1 2" key="1">
    <citation type="journal article" date="2012" name="J. Virol.">
        <title>Genome of Klebsiella sp.-Infecting Bacteriophage vB_KleM_RaK2.</title>
        <authorList>
            <person name="Simoliunas E."/>
            <person name="Kaliniene L."/>
            <person name="Truncaite L."/>
            <person name="Klausa V."/>
            <person name="Zajanckauskaite A."/>
            <person name="Meskys R."/>
        </authorList>
    </citation>
    <scope>NUCLEOTIDE SEQUENCE [LARGE SCALE GENOMIC DNA]</scope>
</reference>
<name>H6X452_9CAUD</name>
<accession>H6X452</accession>
<gene>
    <name evidence="1" type="ORF">RaK2_00245</name>
</gene>
<dbReference type="EMBL" id="JQ513383">
    <property type="protein sequence ID" value="AFA44518.1"/>
    <property type="molecule type" value="Genomic_DNA"/>
</dbReference>
<evidence type="ECO:0000313" key="1">
    <source>
        <dbReference type="EMBL" id="AFA44518.1"/>
    </source>
</evidence>
<sequence length="68" mass="8083">MFKLVTVACDCDRTKQGNPRSCTKRYNSQFKEFRQLRASRLSFLFLFPSLWGDENISCKRLQVLKFTK</sequence>